<dbReference type="InterPro" id="IPR009057">
    <property type="entry name" value="Homeodomain-like_sf"/>
</dbReference>
<keyword evidence="3" id="KW-0804">Transcription</keyword>
<protein>
    <submittedName>
        <fullName evidence="6">TetR/AcrR family transcriptional regulator</fullName>
    </submittedName>
</protein>
<dbReference type="RefSeq" id="WP_377391474.1">
    <property type="nucleotide sequence ID" value="NZ_JBHSAN010000024.1"/>
</dbReference>
<dbReference type="Proteomes" id="UP001597478">
    <property type="component" value="Unassembled WGS sequence"/>
</dbReference>
<dbReference type="PANTHER" id="PTHR30055">
    <property type="entry name" value="HTH-TYPE TRANSCRIPTIONAL REGULATOR RUTR"/>
    <property type="match status" value="1"/>
</dbReference>
<dbReference type="PROSITE" id="PS50977">
    <property type="entry name" value="HTH_TETR_2"/>
    <property type="match status" value="1"/>
</dbReference>
<dbReference type="Pfam" id="PF00440">
    <property type="entry name" value="TetR_N"/>
    <property type="match status" value="1"/>
</dbReference>
<evidence type="ECO:0000259" key="5">
    <source>
        <dbReference type="PROSITE" id="PS50977"/>
    </source>
</evidence>
<keyword evidence="1" id="KW-0805">Transcription regulation</keyword>
<dbReference type="Gene3D" id="1.10.357.10">
    <property type="entry name" value="Tetracycline Repressor, domain 2"/>
    <property type="match status" value="1"/>
</dbReference>
<gene>
    <name evidence="6" type="ORF">ACFS2C_17610</name>
</gene>
<feature type="domain" description="HTH tetR-type" evidence="5">
    <location>
        <begin position="16"/>
        <end position="76"/>
    </location>
</feature>
<organism evidence="6 7">
    <name type="scientific">Prauserella oleivorans</name>
    <dbReference type="NCBI Taxonomy" id="1478153"/>
    <lineage>
        <taxon>Bacteria</taxon>
        <taxon>Bacillati</taxon>
        <taxon>Actinomycetota</taxon>
        <taxon>Actinomycetes</taxon>
        <taxon>Pseudonocardiales</taxon>
        <taxon>Pseudonocardiaceae</taxon>
        <taxon>Prauserella</taxon>
    </lineage>
</organism>
<dbReference type="EMBL" id="JBHUOF010000021">
    <property type="protein sequence ID" value="MFD2801213.1"/>
    <property type="molecule type" value="Genomic_DNA"/>
</dbReference>
<dbReference type="InterPro" id="IPR036271">
    <property type="entry name" value="Tet_transcr_reg_TetR-rel_C_sf"/>
</dbReference>
<reference evidence="7" key="1">
    <citation type="journal article" date="2019" name="Int. J. Syst. Evol. Microbiol.">
        <title>The Global Catalogue of Microorganisms (GCM) 10K type strain sequencing project: providing services to taxonomists for standard genome sequencing and annotation.</title>
        <authorList>
            <consortium name="The Broad Institute Genomics Platform"/>
            <consortium name="The Broad Institute Genome Sequencing Center for Infectious Disease"/>
            <person name="Wu L."/>
            <person name="Ma J."/>
        </authorList>
    </citation>
    <scope>NUCLEOTIDE SEQUENCE [LARGE SCALE GENOMIC DNA]</scope>
    <source>
        <strain evidence="7">IBRC-M 10906</strain>
    </source>
</reference>
<dbReference type="SUPFAM" id="SSF46689">
    <property type="entry name" value="Homeodomain-like"/>
    <property type="match status" value="1"/>
</dbReference>
<accession>A0ABW5WB85</accession>
<evidence type="ECO:0000256" key="3">
    <source>
        <dbReference type="ARBA" id="ARBA00023163"/>
    </source>
</evidence>
<evidence type="ECO:0000256" key="2">
    <source>
        <dbReference type="ARBA" id="ARBA00023125"/>
    </source>
</evidence>
<feature type="DNA-binding region" description="H-T-H motif" evidence="4">
    <location>
        <begin position="39"/>
        <end position="58"/>
    </location>
</feature>
<evidence type="ECO:0000313" key="7">
    <source>
        <dbReference type="Proteomes" id="UP001597478"/>
    </source>
</evidence>
<keyword evidence="2 4" id="KW-0238">DNA-binding</keyword>
<dbReference type="InterPro" id="IPR050109">
    <property type="entry name" value="HTH-type_TetR-like_transc_reg"/>
</dbReference>
<comment type="caution">
    <text evidence="6">The sequence shown here is derived from an EMBL/GenBank/DDBJ whole genome shotgun (WGS) entry which is preliminary data.</text>
</comment>
<evidence type="ECO:0000313" key="6">
    <source>
        <dbReference type="EMBL" id="MFD2801213.1"/>
    </source>
</evidence>
<evidence type="ECO:0000256" key="1">
    <source>
        <dbReference type="ARBA" id="ARBA00023015"/>
    </source>
</evidence>
<dbReference type="PANTHER" id="PTHR30055:SF148">
    <property type="entry name" value="TETR-FAMILY TRANSCRIPTIONAL REGULATOR"/>
    <property type="match status" value="1"/>
</dbReference>
<dbReference type="InterPro" id="IPR001647">
    <property type="entry name" value="HTH_TetR"/>
</dbReference>
<evidence type="ECO:0000256" key="4">
    <source>
        <dbReference type="PROSITE-ProRule" id="PRU00335"/>
    </source>
</evidence>
<keyword evidence="7" id="KW-1185">Reference proteome</keyword>
<dbReference type="Pfam" id="PF16859">
    <property type="entry name" value="TetR_C_11"/>
    <property type="match status" value="1"/>
</dbReference>
<name>A0ABW5WB85_9PSEU</name>
<dbReference type="InterPro" id="IPR011075">
    <property type="entry name" value="TetR_C"/>
</dbReference>
<sequence length="197" mass="21746">MSEHTDAARSTRRSGEELREAIRDAVRGELFARGYAGLTFDGVAQRAHTSKPVIYRRYSTRAQMVIDALVRTTPPDLPTETTGSLRGDLMALGAALARGVEQIGADTLRRLIAEVDDEFLPELAELSWTSAQEMLGHFLEAARDRGEISQDPLPRRVVMLPLMLLRDELLFSDQVDEAAVADIVDTICLPLLCRPAS</sequence>
<dbReference type="Gene3D" id="1.10.10.60">
    <property type="entry name" value="Homeodomain-like"/>
    <property type="match status" value="1"/>
</dbReference>
<proteinExistence type="predicted"/>
<dbReference type="SUPFAM" id="SSF48498">
    <property type="entry name" value="Tetracyclin repressor-like, C-terminal domain"/>
    <property type="match status" value="1"/>
</dbReference>